<dbReference type="Proteomes" id="UP000012043">
    <property type="component" value="Unassembled WGS sequence"/>
</dbReference>
<reference evidence="1 2" key="1">
    <citation type="journal article" date="2012" name="J. Bacteriol.">
        <title>Genome Sequence of Pectin-Degrading Alishewanella aestuarii Strain B11T, Isolated from Tidal Flat Sediment.</title>
        <authorList>
            <person name="Jung J."/>
            <person name="Choi S."/>
            <person name="Chun J."/>
            <person name="Park W."/>
        </authorList>
    </citation>
    <scope>NUCLEOTIDE SEQUENCE [LARGE SCALE GENOMIC DNA]</scope>
    <source>
        <strain evidence="1 2">B11</strain>
    </source>
</reference>
<dbReference type="EMBL" id="ALAB01000039">
    <property type="protein sequence ID" value="EJI84110.1"/>
    <property type="molecule type" value="Genomic_DNA"/>
</dbReference>
<organism evidence="1 2">
    <name type="scientific">Alishewanella aestuarii B11</name>
    <dbReference type="NCBI Taxonomy" id="1197174"/>
    <lineage>
        <taxon>Bacteria</taxon>
        <taxon>Pseudomonadati</taxon>
        <taxon>Pseudomonadota</taxon>
        <taxon>Gammaproteobacteria</taxon>
        <taxon>Alteromonadales</taxon>
        <taxon>Alteromonadaceae</taxon>
        <taxon>Alishewanella</taxon>
    </lineage>
</organism>
<dbReference type="AlphaFoldDB" id="J1Y8N6"/>
<evidence type="ECO:0000313" key="2">
    <source>
        <dbReference type="Proteomes" id="UP000012043"/>
    </source>
</evidence>
<accession>J1Y8N6</accession>
<evidence type="ECO:0000313" key="1">
    <source>
        <dbReference type="EMBL" id="EJI84110.1"/>
    </source>
</evidence>
<sequence>MLNNLGLFIRRMDLARIRIMEELYKKSSSRNFKKTSEKHPHHQIS</sequence>
<keyword evidence="2" id="KW-1185">Reference proteome</keyword>
<gene>
    <name evidence="1" type="ORF">AEST_29440</name>
</gene>
<proteinExistence type="predicted"/>
<protein>
    <submittedName>
        <fullName evidence="1">Uncharacterized protein</fullName>
    </submittedName>
</protein>
<name>J1Y8N6_9ALTE</name>
<comment type="caution">
    <text evidence="1">The sequence shown here is derived from an EMBL/GenBank/DDBJ whole genome shotgun (WGS) entry which is preliminary data.</text>
</comment>